<feature type="domain" description="Secretion system C-terminal sorting" evidence="3">
    <location>
        <begin position="531"/>
        <end position="599"/>
    </location>
</feature>
<dbReference type="Pfam" id="PF18962">
    <property type="entry name" value="Por_Secre_tail"/>
    <property type="match status" value="1"/>
</dbReference>
<dbReference type="SUPFAM" id="SSF52833">
    <property type="entry name" value="Thioredoxin-like"/>
    <property type="match status" value="1"/>
</dbReference>
<proteinExistence type="predicted"/>
<dbReference type="EMBL" id="JACRUN010000008">
    <property type="protein sequence ID" value="MBC5835779.1"/>
    <property type="molecule type" value="Genomic_DNA"/>
</dbReference>
<gene>
    <name evidence="4" type="ORF">H8R27_12860</name>
</gene>
<accession>A0ABR7J136</accession>
<keyword evidence="1 2" id="KW-0732">Signal</keyword>
<evidence type="ECO:0000313" key="5">
    <source>
        <dbReference type="Proteomes" id="UP000605990"/>
    </source>
</evidence>
<dbReference type="InterPro" id="IPR036249">
    <property type="entry name" value="Thioredoxin-like_sf"/>
</dbReference>
<dbReference type="NCBIfam" id="TIGR04183">
    <property type="entry name" value="Por_Secre_tail"/>
    <property type="match status" value="1"/>
</dbReference>
<evidence type="ECO:0000313" key="4">
    <source>
        <dbReference type="EMBL" id="MBC5835779.1"/>
    </source>
</evidence>
<comment type="caution">
    <text evidence="4">The sequence shown here is derived from an EMBL/GenBank/DDBJ whole genome shotgun (WGS) entry which is preliminary data.</text>
</comment>
<dbReference type="InterPro" id="IPR026444">
    <property type="entry name" value="Secre_tail"/>
</dbReference>
<reference evidence="4 5" key="1">
    <citation type="submission" date="2020-08" db="EMBL/GenBank/DDBJ databases">
        <title>Description of novel Flavobacterium F-408 isolate.</title>
        <authorList>
            <person name="Saticioglu I.B."/>
            <person name="Duman M."/>
            <person name="Altun S."/>
        </authorList>
    </citation>
    <scope>NUCLEOTIDE SEQUENCE [LARGE SCALE GENOMIC DNA]</scope>
    <source>
        <strain evidence="4 5">F-408</strain>
    </source>
</reference>
<feature type="signal peptide" evidence="2">
    <location>
        <begin position="1"/>
        <end position="18"/>
    </location>
</feature>
<name>A0ABR7J136_9FLAO</name>
<dbReference type="InterPro" id="IPR013783">
    <property type="entry name" value="Ig-like_fold"/>
</dbReference>
<keyword evidence="5" id="KW-1185">Reference proteome</keyword>
<dbReference type="RefSeq" id="WP_166125526.1">
    <property type="nucleotide sequence ID" value="NZ_JAANOQ010000002.1"/>
</dbReference>
<protein>
    <submittedName>
        <fullName evidence="4">T9SS type A sorting domain-containing protein</fullName>
    </submittedName>
</protein>
<dbReference type="Proteomes" id="UP000605990">
    <property type="component" value="Unassembled WGS sequence"/>
</dbReference>
<evidence type="ECO:0000256" key="2">
    <source>
        <dbReference type="SAM" id="SignalP"/>
    </source>
</evidence>
<dbReference type="Gene3D" id="2.60.120.200">
    <property type="match status" value="1"/>
</dbReference>
<sequence>MKKITLITALFAFFQMNAQVMSEDFDTALNWTVVKLSGASANAGWTRVTNGAAPTCSPYSGAGMAKFASYDIDAGNVYALTSPSFTLVGTNTYCVKFAMYRDGGYATAADKVAVHLTSTATTAPAAGNLLGTINRSMSLLPTVATEGWYTYQFNIAASTAGARFLRLVATSQYGTNMYVDNVSVKQLLNNDLGLESITVTPTFLTNTTKNITGSFKNNGLNIVNTATLNWQVDSGAIYTQNLTGLNLAPGATYNYNHTTQWTPTTGNYSLKVWVSNPNGSTDNYLTDNEVIKPIRVASNSASKKPLLEKFTSSTCGPCAGYNSSTFTPFYSTNSNNVCLINYQVNWPGAGDPYYTAETGTRRMYYQVSGAPTLFINSKTSGAGSTAALQTEVNTAAAQQGYFAVSATKNLVGNVMNVSVNTTPYLTGQFRLFAVVIEKTTSGNVASNGETSFKNVMMKMMPDASGTVLTCTADTPIVTNLSVDLSGTFIEEYTDLEVIVFVQDYATKEIMNSGVATQLLSNSSFELAKIKVFPNPSNGVVTIDTVLPTDVVVLDITGKEVFKASSITNETSLNLTNLQKGVYMLKMKNEVGEQTEKIIIE</sequence>
<feature type="chain" id="PRO_5046697130" evidence="2">
    <location>
        <begin position="19"/>
        <end position="600"/>
    </location>
</feature>
<organism evidence="4 5">
    <name type="scientific">Flavobacterium bernardetii</name>
    <dbReference type="NCBI Taxonomy" id="2813823"/>
    <lineage>
        <taxon>Bacteria</taxon>
        <taxon>Pseudomonadati</taxon>
        <taxon>Bacteroidota</taxon>
        <taxon>Flavobacteriia</taxon>
        <taxon>Flavobacteriales</taxon>
        <taxon>Flavobacteriaceae</taxon>
        <taxon>Flavobacterium</taxon>
    </lineage>
</organism>
<dbReference type="Gene3D" id="2.60.40.10">
    <property type="entry name" value="Immunoglobulins"/>
    <property type="match status" value="2"/>
</dbReference>
<evidence type="ECO:0000259" key="3">
    <source>
        <dbReference type="Pfam" id="PF18962"/>
    </source>
</evidence>
<evidence type="ECO:0000256" key="1">
    <source>
        <dbReference type="ARBA" id="ARBA00022729"/>
    </source>
</evidence>